<feature type="compositionally biased region" description="Basic and acidic residues" evidence="2">
    <location>
        <begin position="151"/>
        <end position="163"/>
    </location>
</feature>
<sequence length="302" mass="34819">MNDSFLEDLELVPTDVKTVNTYPVDRHVTSRNATSSPVHMLQGKRENVHIEKQSGVKEPNTKDFKKLSEQDTRKQQMKVKITERKEKPVDSKLKPIENKVKSNGKEQEVKDDAKAKIKESRMKISDSKIVAKDRMRRSGSYKENAQAPDVSTKENSRPPDYPKEGTSQMEAKEKSKACDVRKVESKETDPVALLNAIKDIVSIYTKQESTKILRAMQELHFNSQANLIKHLLCQTDDIINEMHPSKDSNRVKGLVEQNEKLQENIVFLQRKNEELQKKLEDYEFLKQENVALKLKCKELSKQ</sequence>
<comment type="caution">
    <text evidence="3">The sequence shown here is derived from an EMBL/GenBank/DDBJ whole genome shotgun (WGS) entry which is preliminary data.</text>
</comment>
<accession>A0A833RXZ5</accession>
<proteinExistence type="predicted"/>
<evidence type="ECO:0000313" key="4">
    <source>
        <dbReference type="Proteomes" id="UP000655588"/>
    </source>
</evidence>
<dbReference type="EMBL" id="WNWW01000379">
    <property type="protein sequence ID" value="KAF3425520.1"/>
    <property type="molecule type" value="Genomic_DNA"/>
</dbReference>
<feature type="compositionally biased region" description="Basic and acidic residues" evidence="2">
    <location>
        <begin position="43"/>
        <end position="133"/>
    </location>
</feature>
<evidence type="ECO:0000256" key="2">
    <source>
        <dbReference type="SAM" id="MobiDB-lite"/>
    </source>
</evidence>
<keyword evidence="1" id="KW-0175">Coiled coil</keyword>
<feature type="coiled-coil region" evidence="1">
    <location>
        <begin position="251"/>
        <end position="302"/>
    </location>
</feature>
<dbReference type="AlphaFoldDB" id="A0A833RXZ5"/>
<evidence type="ECO:0000256" key="1">
    <source>
        <dbReference type="SAM" id="Coils"/>
    </source>
</evidence>
<reference evidence="3" key="1">
    <citation type="submission" date="2019-11" db="EMBL/GenBank/DDBJ databases">
        <title>The nuclear and mitochondrial genomes of Frieseomelitta varia - a highly eusocial stingless bee (Meliponini) with a permanently sterile worker caste.</title>
        <authorList>
            <person name="Freitas F.C.P."/>
            <person name="Lourenco A.P."/>
            <person name="Nunes F.M.F."/>
            <person name="Paschoal A.R."/>
            <person name="Abreu F.C.P."/>
            <person name="Barbin F.O."/>
            <person name="Bataglia L."/>
            <person name="Cardoso-Junior C.A.M."/>
            <person name="Cervoni M.S."/>
            <person name="Silva S.R."/>
            <person name="Dalarmi F."/>
            <person name="Del Lama M.A."/>
            <person name="Depintor T.S."/>
            <person name="Ferreira K.M."/>
            <person name="Goria P.S."/>
            <person name="Jaskot M.C."/>
            <person name="Lago D.C."/>
            <person name="Luna-Lucena D."/>
            <person name="Moda L.M."/>
            <person name="Nascimento L."/>
            <person name="Pedrino M."/>
            <person name="Rabico F.O."/>
            <person name="Sanches F.C."/>
            <person name="Santos D.E."/>
            <person name="Santos C.G."/>
            <person name="Vieira J."/>
            <person name="Lopes T.F."/>
            <person name="Barchuk A.R."/>
            <person name="Hartfelder K."/>
            <person name="Simoes Z.L.P."/>
            <person name="Bitondi M.M.G."/>
            <person name="Pinheiro D.G."/>
        </authorList>
    </citation>
    <scope>NUCLEOTIDE SEQUENCE</scope>
    <source>
        <strain evidence="3">USP_RPSP 00005682</strain>
        <tissue evidence="3">Whole individual</tissue>
    </source>
</reference>
<evidence type="ECO:0000313" key="3">
    <source>
        <dbReference type="EMBL" id="KAF3425520.1"/>
    </source>
</evidence>
<organism evidence="3 4">
    <name type="scientific">Frieseomelitta varia</name>
    <dbReference type="NCBI Taxonomy" id="561572"/>
    <lineage>
        <taxon>Eukaryota</taxon>
        <taxon>Metazoa</taxon>
        <taxon>Ecdysozoa</taxon>
        <taxon>Arthropoda</taxon>
        <taxon>Hexapoda</taxon>
        <taxon>Insecta</taxon>
        <taxon>Pterygota</taxon>
        <taxon>Neoptera</taxon>
        <taxon>Endopterygota</taxon>
        <taxon>Hymenoptera</taxon>
        <taxon>Apocrita</taxon>
        <taxon>Aculeata</taxon>
        <taxon>Apoidea</taxon>
        <taxon>Anthophila</taxon>
        <taxon>Apidae</taxon>
        <taxon>Frieseomelitta</taxon>
    </lineage>
</organism>
<gene>
    <name evidence="3" type="ORF">E2986_05650</name>
</gene>
<feature type="region of interest" description="Disordered" evidence="2">
    <location>
        <begin position="30"/>
        <end position="181"/>
    </location>
</feature>
<dbReference type="Proteomes" id="UP000655588">
    <property type="component" value="Unassembled WGS sequence"/>
</dbReference>
<keyword evidence="4" id="KW-1185">Reference proteome</keyword>
<feature type="compositionally biased region" description="Basic and acidic residues" evidence="2">
    <location>
        <begin position="170"/>
        <end position="181"/>
    </location>
</feature>
<dbReference type="OrthoDB" id="7673585at2759"/>
<protein>
    <submittedName>
        <fullName evidence="3">Uncharacterized protein</fullName>
    </submittedName>
</protein>
<name>A0A833RXZ5_9HYME</name>